<dbReference type="KEGG" id="bban:J4G43_022735"/>
<sequence>MAVKKAEDLPIWTDEALSRLLGARDGYIHALLAVRSMRQRFHSQYTGNFHPRHVRKIAERDAITAPLRELEASLDADQKRCSEAYDREFARAHPRSP</sequence>
<organism evidence="1">
    <name type="scientific">Bradyrhizobium barranii subsp. barranii</name>
    <dbReference type="NCBI Taxonomy" id="2823807"/>
    <lineage>
        <taxon>Bacteria</taxon>
        <taxon>Pseudomonadati</taxon>
        <taxon>Pseudomonadota</taxon>
        <taxon>Alphaproteobacteria</taxon>
        <taxon>Hyphomicrobiales</taxon>
        <taxon>Nitrobacteraceae</taxon>
        <taxon>Bradyrhizobium</taxon>
        <taxon>Bradyrhizobium barranii</taxon>
    </lineage>
</organism>
<dbReference type="AlphaFoldDB" id="A0A939S535"/>
<evidence type="ECO:0000313" key="2">
    <source>
        <dbReference type="EMBL" id="UEM16781.1"/>
    </source>
</evidence>
<dbReference type="RefSeq" id="WP_208086367.1">
    <property type="nucleotide sequence ID" value="NZ_CP086136.1"/>
</dbReference>
<reference evidence="1" key="1">
    <citation type="submission" date="2021-03" db="EMBL/GenBank/DDBJ databases">
        <title>Whole Genome Sequence of Bradyrhizobium sp. Strain 144S4.</title>
        <authorList>
            <person name="Bromfield E.S.P."/>
            <person name="Cloutier S."/>
        </authorList>
    </citation>
    <scope>NUCLEOTIDE SEQUENCE [LARGE SCALE GENOMIC DNA]</scope>
    <source>
        <strain evidence="1">144S4</strain>
    </source>
</reference>
<evidence type="ECO:0000313" key="3">
    <source>
        <dbReference type="Proteomes" id="UP000664702"/>
    </source>
</evidence>
<gene>
    <name evidence="2" type="ORF">J4G43_022735</name>
    <name evidence="1" type="ORF">J4G43_24760</name>
</gene>
<dbReference type="EMBL" id="JAGEMI010000001">
    <property type="protein sequence ID" value="MBO1864011.1"/>
    <property type="molecule type" value="Genomic_DNA"/>
</dbReference>
<protein>
    <submittedName>
        <fullName evidence="1">Uncharacterized protein</fullName>
    </submittedName>
</protein>
<accession>A0A939S535</accession>
<name>A0A939S535_9BRAD</name>
<reference evidence="2 3" key="2">
    <citation type="journal article" date="2022" name="Int. J. Syst. Evol. Microbiol.">
        <title>Strains of Bradyrhizobium barranii sp. nov. associated with legumes native to Canada are symbionts of soybeans and belong to different subspecies (subsp. barranii subsp. nov. and subsp. apii subsp. nov.) and symbiovars (sv. glycinearum and sv. septentrionale).</title>
        <authorList>
            <person name="Bromfield E.S.P."/>
            <person name="Cloutier S."/>
            <person name="Wasai-Hara S."/>
            <person name="Minamisawa K."/>
        </authorList>
    </citation>
    <scope>NUCLEOTIDE SEQUENCE [LARGE SCALE GENOMIC DNA]</scope>
    <source>
        <strain evidence="2 3">144S4</strain>
    </source>
</reference>
<dbReference type="EMBL" id="CP086136">
    <property type="protein sequence ID" value="UEM16781.1"/>
    <property type="molecule type" value="Genomic_DNA"/>
</dbReference>
<proteinExistence type="predicted"/>
<evidence type="ECO:0000313" key="1">
    <source>
        <dbReference type="EMBL" id="MBO1864011.1"/>
    </source>
</evidence>
<dbReference type="Proteomes" id="UP000664702">
    <property type="component" value="Chromosome"/>
</dbReference>